<dbReference type="AlphaFoldDB" id="A0A2S5B1K4"/>
<feature type="transmembrane region" description="Helical" evidence="7">
    <location>
        <begin position="20"/>
        <end position="38"/>
    </location>
</feature>
<reference evidence="8 9" key="1">
    <citation type="journal article" date="2018" name="Front. Microbiol.">
        <title>Prospects for Fungal Bioremediation of Acidic Radioactive Waste Sites: Characterization and Genome Sequence of Rhodotorula taiwanensis MD1149.</title>
        <authorList>
            <person name="Tkavc R."/>
            <person name="Matrosova V.Y."/>
            <person name="Grichenko O.E."/>
            <person name="Gostincar C."/>
            <person name="Volpe R.P."/>
            <person name="Klimenkova P."/>
            <person name="Gaidamakova E.K."/>
            <person name="Zhou C.E."/>
            <person name="Stewart B.J."/>
            <person name="Lyman M.G."/>
            <person name="Malfatti S.A."/>
            <person name="Rubinfeld B."/>
            <person name="Courtot M."/>
            <person name="Singh J."/>
            <person name="Dalgard C.L."/>
            <person name="Hamilton T."/>
            <person name="Frey K.G."/>
            <person name="Gunde-Cimerman N."/>
            <person name="Dugan L."/>
            <person name="Daly M.J."/>
        </authorList>
    </citation>
    <scope>NUCLEOTIDE SEQUENCE [LARGE SCALE GENOMIC DNA]</scope>
    <source>
        <strain evidence="8 9">MD1149</strain>
    </source>
</reference>
<feature type="transmembrane region" description="Helical" evidence="7">
    <location>
        <begin position="66"/>
        <end position="85"/>
    </location>
</feature>
<name>A0A2S5B1K4_9BASI</name>
<keyword evidence="4 7" id="KW-1133">Transmembrane helix</keyword>
<dbReference type="InterPro" id="IPR038377">
    <property type="entry name" value="Na/Glc_symporter_sf"/>
</dbReference>
<dbReference type="OrthoDB" id="6132759at2759"/>
<dbReference type="CDD" id="cd11476">
    <property type="entry name" value="SLC5sbd_DUR3"/>
    <property type="match status" value="1"/>
</dbReference>
<sequence>MSGYPEGTREFTQLLGPGVGYGLVCGAGAFFALFMIGLTRIQGRFSQYDPNSANEFATASKSVKPGLICCGIVSAWTWSATLLQSSAATYQDGLSAAWWYGVGGTIQIAFFACCAAKVKQNANGAVTFLEIAKARYGWPCHILFTIYFLVCAHVVTGSLVLGCSATINALTGANIIACNFLLPVGIAVYVVAGGLRATFLVDYLHTVILFIILYFFLFKIYGSSEAIGSPGKLWDLLQTAAKLSPVAGNAAGSYTTMKSNSGILFAGCTMATGFSGVFCDQGYWQRAIASRPDTTTKGYMLGGISWFAIPWAFGTVMGLSCRALLTNVSFPTYPFALSASQVSAGLVAPAAAATIAGTGGAVAILIITFMAATSAASAELIAVSSIVTRDIIGLYRPLSGHKMVVASHITIAVFAVWAGAWSTILNKANIDLGWLFYVQGVLLTPAVIPIGLTVMSRRQSKHGAFWGTVFGTACGLVGWMIGCKKIYGEISITNLALPYSAISGSAPGLIMSGLMTGLIMLIKPDNYDWKATRAIALSDSDEPNEGVIEVQGAGDTAYLDDKKEEPSGETLVASFDDPVEKLAPAASAPLDIAALQRTFRRATIFSSTLALIITILIPIPLFASHYLFSRRFFEVWVALSMVWALIAGGFCVILPVWESRNEMAILAKSTFRVLSGRTVKSEVAA</sequence>
<feature type="transmembrane region" description="Helical" evidence="7">
    <location>
        <begin position="97"/>
        <end position="116"/>
    </location>
</feature>
<feature type="transmembrane region" description="Helical" evidence="7">
    <location>
        <begin position="602"/>
        <end position="623"/>
    </location>
</feature>
<evidence type="ECO:0008006" key="10">
    <source>
        <dbReference type="Google" id="ProtNLM"/>
    </source>
</evidence>
<keyword evidence="5 7" id="KW-0472">Membrane</keyword>
<dbReference type="NCBIfam" id="TIGR00813">
    <property type="entry name" value="sss"/>
    <property type="match status" value="1"/>
</dbReference>
<feature type="transmembrane region" description="Helical" evidence="7">
    <location>
        <begin position="403"/>
        <end position="422"/>
    </location>
</feature>
<feature type="transmembrane region" description="Helical" evidence="7">
    <location>
        <begin position="167"/>
        <end position="191"/>
    </location>
</feature>
<evidence type="ECO:0000256" key="2">
    <source>
        <dbReference type="ARBA" id="ARBA00006434"/>
    </source>
</evidence>
<dbReference type="InterPro" id="IPR031155">
    <property type="entry name" value="DUR"/>
</dbReference>
<evidence type="ECO:0000256" key="5">
    <source>
        <dbReference type="ARBA" id="ARBA00023136"/>
    </source>
</evidence>
<feature type="transmembrane region" description="Helical" evidence="7">
    <location>
        <begin position="136"/>
        <end position="161"/>
    </location>
</feature>
<keyword evidence="9" id="KW-1185">Reference proteome</keyword>
<comment type="similarity">
    <text evidence="2 6">Belongs to the sodium:solute symporter (SSF) (TC 2.A.21) family.</text>
</comment>
<dbReference type="EMBL" id="PJQD01000115">
    <property type="protein sequence ID" value="POY70561.1"/>
    <property type="molecule type" value="Genomic_DNA"/>
</dbReference>
<gene>
    <name evidence="8" type="ORF">BMF94_6476</name>
</gene>
<dbReference type="InterPro" id="IPR001734">
    <property type="entry name" value="Na/solute_symporter"/>
</dbReference>
<dbReference type="STRING" id="741276.A0A2S5B1K4"/>
<dbReference type="Pfam" id="PF00474">
    <property type="entry name" value="SSF"/>
    <property type="match status" value="1"/>
</dbReference>
<dbReference type="PANTHER" id="PTHR46154">
    <property type="match status" value="1"/>
</dbReference>
<proteinExistence type="inferred from homology"/>
<evidence type="ECO:0000256" key="6">
    <source>
        <dbReference type="RuleBase" id="RU362091"/>
    </source>
</evidence>
<evidence type="ECO:0000256" key="7">
    <source>
        <dbReference type="SAM" id="Phobius"/>
    </source>
</evidence>
<feature type="transmembrane region" description="Helical" evidence="7">
    <location>
        <begin position="203"/>
        <end position="222"/>
    </location>
</feature>
<evidence type="ECO:0000313" key="9">
    <source>
        <dbReference type="Proteomes" id="UP000237144"/>
    </source>
</evidence>
<keyword evidence="3 7" id="KW-0812">Transmembrane</keyword>
<organism evidence="8 9">
    <name type="scientific">Rhodotorula taiwanensis</name>
    <dbReference type="NCBI Taxonomy" id="741276"/>
    <lineage>
        <taxon>Eukaryota</taxon>
        <taxon>Fungi</taxon>
        <taxon>Dikarya</taxon>
        <taxon>Basidiomycota</taxon>
        <taxon>Pucciniomycotina</taxon>
        <taxon>Microbotryomycetes</taxon>
        <taxon>Sporidiobolales</taxon>
        <taxon>Sporidiobolaceae</taxon>
        <taxon>Rhodotorula</taxon>
    </lineage>
</organism>
<protein>
    <recommendedName>
        <fullName evidence="10">Urea transporter</fullName>
    </recommendedName>
</protein>
<feature type="transmembrane region" description="Helical" evidence="7">
    <location>
        <begin position="299"/>
        <end position="321"/>
    </location>
</feature>
<dbReference type="Gene3D" id="1.20.1730.10">
    <property type="entry name" value="Sodium/glucose cotransporter"/>
    <property type="match status" value="1"/>
</dbReference>
<feature type="transmembrane region" description="Helical" evidence="7">
    <location>
        <begin position="464"/>
        <end position="481"/>
    </location>
</feature>
<evidence type="ECO:0000256" key="4">
    <source>
        <dbReference type="ARBA" id="ARBA00022989"/>
    </source>
</evidence>
<accession>A0A2S5B1K4</accession>
<dbReference type="PROSITE" id="PS50283">
    <property type="entry name" value="NA_SOLUT_SYMP_3"/>
    <property type="match status" value="1"/>
</dbReference>
<dbReference type="PANTHER" id="PTHR46154:SF2">
    <property type="entry name" value="SOLUTE SYMPORTER FAMILY TRANSPORTER (AFU_ORTHOLOGUE AFUA_6G03200)"/>
    <property type="match status" value="1"/>
</dbReference>
<dbReference type="Proteomes" id="UP000237144">
    <property type="component" value="Unassembled WGS sequence"/>
</dbReference>
<comment type="subcellular location">
    <subcellularLocation>
        <location evidence="1">Membrane</location>
        <topology evidence="1">Multi-pass membrane protein</topology>
    </subcellularLocation>
</comment>
<evidence type="ECO:0000256" key="3">
    <source>
        <dbReference type="ARBA" id="ARBA00022692"/>
    </source>
</evidence>
<evidence type="ECO:0000256" key="1">
    <source>
        <dbReference type="ARBA" id="ARBA00004141"/>
    </source>
</evidence>
<evidence type="ECO:0000313" key="8">
    <source>
        <dbReference type="EMBL" id="POY70561.1"/>
    </source>
</evidence>
<feature type="transmembrane region" description="Helical" evidence="7">
    <location>
        <begin position="434"/>
        <end position="452"/>
    </location>
</feature>
<feature type="transmembrane region" description="Helical" evidence="7">
    <location>
        <begin position="635"/>
        <end position="657"/>
    </location>
</feature>
<feature type="transmembrane region" description="Helical" evidence="7">
    <location>
        <begin position="501"/>
        <end position="522"/>
    </location>
</feature>
<dbReference type="GO" id="GO:0005886">
    <property type="term" value="C:plasma membrane"/>
    <property type="evidence" value="ECO:0007669"/>
    <property type="project" value="TreeGrafter"/>
</dbReference>
<dbReference type="GO" id="GO:0015204">
    <property type="term" value="F:urea transmembrane transporter activity"/>
    <property type="evidence" value="ECO:0007669"/>
    <property type="project" value="InterPro"/>
</dbReference>
<comment type="caution">
    <text evidence="8">The sequence shown here is derived from an EMBL/GenBank/DDBJ whole genome shotgun (WGS) entry which is preliminary data.</text>
</comment>